<evidence type="ECO:0000256" key="4">
    <source>
        <dbReference type="ARBA" id="ARBA00022679"/>
    </source>
</evidence>
<dbReference type="SUPFAM" id="SSF48256">
    <property type="entry name" value="Citrate synthase"/>
    <property type="match status" value="1"/>
</dbReference>
<comment type="similarity">
    <text evidence="2 5">Belongs to the citrate synthase family.</text>
</comment>
<dbReference type="InterPro" id="IPR036969">
    <property type="entry name" value="Citrate_synthase_sf"/>
</dbReference>
<name>A0A316ZGB8_9BASI</name>
<dbReference type="AlphaFoldDB" id="A0A316ZGB8"/>
<dbReference type="OrthoDB" id="435022at2759"/>
<organism evidence="6 7">
    <name type="scientific">Tilletiopsis washingtonensis</name>
    <dbReference type="NCBI Taxonomy" id="58919"/>
    <lineage>
        <taxon>Eukaryota</taxon>
        <taxon>Fungi</taxon>
        <taxon>Dikarya</taxon>
        <taxon>Basidiomycota</taxon>
        <taxon>Ustilaginomycotina</taxon>
        <taxon>Exobasidiomycetes</taxon>
        <taxon>Entylomatales</taxon>
        <taxon>Entylomatales incertae sedis</taxon>
        <taxon>Tilletiopsis</taxon>
    </lineage>
</organism>
<evidence type="ECO:0000256" key="2">
    <source>
        <dbReference type="ARBA" id="ARBA00010566"/>
    </source>
</evidence>
<dbReference type="Gene3D" id="1.10.230.10">
    <property type="entry name" value="Cytochrome P450-Terp, domain 2"/>
    <property type="match status" value="1"/>
</dbReference>
<evidence type="ECO:0000256" key="1">
    <source>
        <dbReference type="ARBA" id="ARBA00005007"/>
    </source>
</evidence>
<evidence type="ECO:0000256" key="3">
    <source>
        <dbReference type="ARBA" id="ARBA00022532"/>
    </source>
</evidence>
<dbReference type="STRING" id="58919.A0A316ZGB8"/>
<dbReference type="InterPro" id="IPR016142">
    <property type="entry name" value="Citrate_synth-like_lrg_a-sub"/>
</dbReference>
<comment type="pathway">
    <text evidence="1">Carbohydrate metabolism.</text>
</comment>
<dbReference type="InterPro" id="IPR016143">
    <property type="entry name" value="Citrate_synth-like_sm_a-sub"/>
</dbReference>
<evidence type="ECO:0000313" key="6">
    <source>
        <dbReference type="EMBL" id="PWN99323.1"/>
    </source>
</evidence>
<dbReference type="FunFam" id="1.10.580.10:FF:000005">
    <property type="entry name" value="Citrate synthase"/>
    <property type="match status" value="1"/>
</dbReference>
<proteinExistence type="inferred from homology"/>
<dbReference type="FunFam" id="1.10.230.10:FF:000002">
    <property type="entry name" value="Citrate synthase"/>
    <property type="match status" value="1"/>
</dbReference>
<dbReference type="PROSITE" id="PS00480">
    <property type="entry name" value="CITRATE_SYNTHASE"/>
    <property type="match status" value="1"/>
</dbReference>
<dbReference type="InterPro" id="IPR019810">
    <property type="entry name" value="Citrate_synthase_AS"/>
</dbReference>
<sequence>MSDSNGSSSGSFTPRMALTVRDERTGKTYDVPITHNSIPATAFSRMVAPRAAIFGQEDREEDETAGGLRVSDPAFGNTAAVTSRITFIDGGKGILRYRGYPIEVLAEKSSFLESAYLLVYGELPTAPKLAAWEAEVMHHTFLHSDIERLLSSFNDNAHPMSVLASSFAALGALAPEANPSLQGQNIYANAAKGDKAALRLMDKQIYRCIGKAPILAAAAYRVRQGRPFNRPPSGLSYAGTFLYCLDQLNEREYKPNPIIERAIDRLWLVHADHVNASTASVLQVSSSLVDPYSAVAAGVASLYGPLHGGAAEAVVRQLLLIGSPENVPEYLEKVKRKERTLSGFGHRVYRTTDPRAHIVRKCADEVFSVVGRSPLLDTALTLRDAALKDPYFIERKLAPNVDFFSGVIYYAIGLPLDLFCVMFAVPRVSGWLATWRQSMLDPKKRIWRPKQLYVGEGEREYVPIGERTEARDAPDSASPSVVEHGGITLRSKLASWVDHNGRRHGPRL</sequence>
<dbReference type="PANTHER" id="PTHR42871:SF1">
    <property type="entry name" value="CITRATE SYNTHASE"/>
    <property type="match status" value="1"/>
</dbReference>
<dbReference type="GeneID" id="37268390"/>
<dbReference type="PRINTS" id="PR00143">
    <property type="entry name" value="CITRTSNTHASE"/>
</dbReference>
<dbReference type="GO" id="GO:0006099">
    <property type="term" value="P:tricarboxylic acid cycle"/>
    <property type="evidence" value="ECO:0007669"/>
    <property type="project" value="UniProtKB-KW"/>
</dbReference>
<keyword evidence="4 5" id="KW-0808">Transferase</keyword>
<evidence type="ECO:0000313" key="7">
    <source>
        <dbReference type="Proteomes" id="UP000245946"/>
    </source>
</evidence>
<evidence type="ECO:0000256" key="5">
    <source>
        <dbReference type="RuleBase" id="RU000441"/>
    </source>
</evidence>
<protein>
    <recommendedName>
        <fullName evidence="5">Citrate synthase</fullName>
    </recommendedName>
</protein>
<dbReference type="EMBL" id="KZ819288">
    <property type="protein sequence ID" value="PWN99323.1"/>
    <property type="molecule type" value="Genomic_DNA"/>
</dbReference>
<dbReference type="PANTHER" id="PTHR42871">
    <property type="entry name" value="CITRATE SYNTHASE"/>
    <property type="match status" value="1"/>
</dbReference>
<dbReference type="RefSeq" id="XP_025599602.1">
    <property type="nucleotide sequence ID" value="XM_025740846.1"/>
</dbReference>
<accession>A0A316ZGB8</accession>
<dbReference type="Pfam" id="PF00285">
    <property type="entry name" value="Citrate_synt"/>
    <property type="match status" value="1"/>
</dbReference>
<dbReference type="Proteomes" id="UP000245946">
    <property type="component" value="Unassembled WGS sequence"/>
</dbReference>
<dbReference type="GO" id="GO:0046912">
    <property type="term" value="F:acyltransferase activity, acyl groups converted into alkyl on transfer"/>
    <property type="evidence" value="ECO:0007669"/>
    <property type="project" value="InterPro"/>
</dbReference>
<keyword evidence="7" id="KW-1185">Reference proteome</keyword>
<reference evidence="6 7" key="1">
    <citation type="journal article" date="2018" name="Mol. Biol. Evol.">
        <title>Broad Genomic Sampling Reveals a Smut Pathogenic Ancestry of the Fungal Clade Ustilaginomycotina.</title>
        <authorList>
            <person name="Kijpornyongpan T."/>
            <person name="Mondo S.J."/>
            <person name="Barry K."/>
            <person name="Sandor L."/>
            <person name="Lee J."/>
            <person name="Lipzen A."/>
            <person name="Pangilinan J."/>
            <person name="LaButti K."/>
            <person name="Hainaut M."/>
            <person name="Henrissat B."/>
            <person name="Grigoriev I.V."/>
            <person name="Spatafora J.W."/>
            <person name="Aime M.C."/>
        </authorList>
    </citation>
    <scope>NUCLEOTIDE SEQUENCE [LARGE SCALE GENOMIC DNA]</scope>
    <source>
        <strain evidence="6 7">MCA 4186</strain>
    </source>
</reference>
<keyword evidence="3" id="KW-0816">Tricarboxylic acid cycle</keyword>
<dbReference type="GO" id="GO:0032787">
    <property type="term" value="P:monocarboxylic acid metabolic process"/>
    <property type="evidence" value="ECO:0007669"/>
    <property type="project" value="UniProtKB-ARBA"/>
</dbReference>
<dbReference type="Gene3D" id="1.10.580.10">
    <property type="entry name" value="Citrate Synthase, domain 1"/>
    <property type="match status" value="1"/>
</dbReference>
<gene>
    <name evidence="6" type="ORF">FA09DRAFT_316579</name>
</gene>
<dbReference type="InterPro" id="IPR002020">
    <property type="entry name" value="Citrate_synthase"/>
</dbReference>